<proteinExistence type="predicted"/>
<evidence type="ECO:0000256" key="1">
    <source>
        <dbReference type="SAM" id="MobiDB-lite"/>
    </source>
</evidence>
<comment type="caution">
    <text evidence="4">The sequence shown here is derived from an EMBL/GenBank/DDBJ whole genome shotgun (WGS) entry which is preliminary data.</text>
</comment>
<feature type="domain" description="NodB homology" evidence="3">
    <location>
        <begin position="109"/>
        <end position="292"/>
    </location>
</feature>
<dbReference type="SUPFAM" id="SSF88713">
    <property type="entry name" value="Glycoside hydrolase/deacetylase"/>
    <property type="match status" value="1"/>
</dbReference>
<feature type="compositionally biased region" description="Low complexity" evidence="1">
    <location>
        <begin position="53"/>
        <end position="62"/>
    </location>
</feature>
<name>A0A6G4U7H4_9ACTN</name>
<dbReference type="InterPro" id="IPR011330">
    <property type="entry name" value="Glyco_hydro/deAcase_b/a-brl"/>
</dbReference>
<reference evidence="4 5" key="1">
    <citation type="submission" date="2020-02" db="EMBL/GenBank/DDBJ databases">
        <title>Whole-genome analyses of novel actinobacteria.</title>
        <authorList>
            <person name="Sahin N."/>
        </authorList>
    </citation>
    <scope>NUCLEOTIDE SEQUENCE [LARGE SCALE GENOMIC DNA]</scope>
    <source>
        <strain evidence="4 5">A7024</strain>
    </source>
</reference>
<sequence length="292" mass="32739">MRWRTVTWALAGLLLTSCAQEPRSTDEWFHSRRGEPVYGTPRALPERHGRESVAPGDDAAPPGGAVPGAYLKWGLAYPVSVPAGRPARKPVQQEGELPAVVSRVPVKDKTVFLTFDDGVEKDPEFVRMARELGLPFSMFLTEEDAGNNYGYFKRLQRLGNPVHGHTLTHPDLTRLDLAGQRRQICAQQERIERRFGARSTVFRPPYGKYDAATLRAAGSCGVKTVAMWQADMKIDDFQYREGARLRPGDIVLAHFRGPKMQKGRTMTEMVATMLRSIQRQGYAIGRLEDYVP</sequence>
<dbReference type="PROSITE" id="PS51257">
    <property type="entry name" value="PROKAR_LIPOPROTEIN"/>
    <property type="match status" value="1"/>
</dbReference>
<gene>
    <name evidence="4" type="ORF">G5C51_25490</name>
</gene>
<feature type="chain" id="PRO_5039280655" evidence="2">
    <location>
        <begin position="20"/>
        <end position="292"/>
    </location>
</feature>
<dbReference type="InterPro" id="IPR002509">
    <property type="entry name" value="NODB_dom"/>
</dbReference>
<keyword evidence="2" id="KW-0732">Signal</keyword>
<dbReference type="GO" id="GO:0016810">
    <property type="term" value="F:hydrolase activity, acting on carbon-nitrogen (but not peptide) bonds"/>
    <property type="evidence" value="ECO:0007669"/>
    <property type="project" value="InterPro"/>
</dbReference>
<feature type="region of interest" description="Disordered" evidence="1">
    <location>
        <begin position="24"/>
        <end position="62"/>
    </location>
</feature>
<dbReference type="Proteomes" id="UP000481583">
    <property type="component" value="Unassembled WGS sequence"/>
</dbReference>
<dbReference type="RefSeq" id="WP_165240546.1">
    <property type="nucleotide sequence ID" value="NZ_JAAKZV010000132.1"/>
</dbReference>
<dbReference type="EMBL" id="JAAKZV010000132">
    <property type="protein sequence ID" value="NGN67247.1"/>
    <property type="molecule type" value="Genomic_DNA"/>
</dbReference>
<evidence type="ECO:0000256" key="2">
    <source>
        <dbReference type="SAM" id="SignalP"/>
    </source>
</evidence>
<evidence type="ECO:0000313" key="4">
    <source>
        <dbReference type="EMBL" id="NGN67247.1"/>
    </source>
</evidence>
<organism evidence="4 5">
    <name type="scientific">Streptomyces coryli</name>
    <dbReference type="NCBI Taxonomy" id="1128680"/>
    <lineage>
        <taxon>Bacteria</taxon>
        <taxon>Bacillati</taxon>
        <taxon>Actinomycetota</taxon>
        <taxon>Actinomycetes</taxon>
        <taxon>Kitasatosporales</taxon>
        <taxon>Streptomycetaceae</taxon>
        <taxon>Streptomyces</taxon>
    </lineage>
</organism>
<dbReference type="PROSITE" id="PS51677">
    <property type="entry name" value="NODB"/>
    <property type="match status" value="1"/>
</dbReference>
<dbReference type="PANTHER" id="PTHR10587">
    <property type="entry name" value="GLYCOSYL TRANSFERASE-RELATED"/>
    <property type="match status" value="1"/>
</dbReference>
<dbReference type="Gene3D" id="3.20.20.370">
    <property type="entry name" value="Glycoside hydrolase/deacetylase"/>
    <property type="match status" value="1"/>
</dbReference>
<protein>
    <submittedName>
        <fullName evidence="4">Polysaccharide deacetylase family protein</fullName>
    </submittedName>
</protein>
<keyword evidence="5" id="KW-1185">Reference proteome</keyword>
<evidence type="ECO:0000313" key="5">
    <source>
        <dbReference type="Proteomes" id="UP000481583"/>
    </source>
</evidence>
<dbReference type="CDD" id="cd10917">
    <property type="entry name" value="CE4_NodB_like_6s_7s"/>
    <property type="match status" value="1"/>
</dbReference>
<feature type="signal peptide" evidence="2">
    <location>
        <begin position="1"/>
        <end position="19"/>
    </location>
</feature>
<dbReference type="InterPro" id="IPR050248">
    <property type="entry name" value="Polysacc_deacetylase_ArnD"/>
</dbReference>
<dbReference type="Pfam" id="PF01522">
    <property type="entry name" value="Polysacc_deac_1"/>
    <property type="match status" value="1"/>
</dbReference>
<dbReference type="PANTHER" id="PTHR10587:SF134">
    <property type="entry name" value="SECRETED PROTEIN"/>
    <property type="match status" value="1"/>
</dbReference>
<dbReference type="GO" id="GO:0005975">
    <property type="term" value="P:carbohydrate metabolic process"/>
    <property type="evidence" value="ECO:0007669"/>
    <property type="project" value="InterPro"/>
</dbReference>
<accession>A0A6G4U7H4</accession>
<dbReference type="AlphaFoldDB" id="A0A6G4U7H4"/>
<evidence type="ECO:0000259" key="3">
    <source>
        <dbReference type="PROSITE" id="PS51677"/>
    </source>
</evidence>
<feature type="compositionally biased region" description="Basic and acidic residues" evidence="1">
    <location>
        <begin position="24"/>
        <end position="35"/>
    </location>
</feature>